<keyword evidence="1" id="KW-0547">Nucleotide-binding</keyword>
<dbReference type="Proteomes" id="UP000553442">
    <property type="component" value="Unassembled WGS sequence"/>
</dbReference>
<organism evidence="3 4">
    <name type="scientific">Halomonas campaniensis</name>
    <dbReference type="NCBI Taxonomy" id="213554"/>
    <lineage>
        <taxon>Bacteria</taxon>
        <taxon>Pseudomonadati</taxon>
        <taxon>Pseudomonadota</taxon>
        <taxon>Gammaproteobacteria</taxon>
        <taxon>Oceanospirillales</taxon>
        <taxon>Halomonadaceae</taxon>
        <taxon>Halomonas</taxon>
    </lineage>
</organism>
<dbReference type="AlphaFoldDB" id="A0A7W5K2V7"/>
<evidence type="ECO:0000259" key="2">
    <source>
        <dbReference type="PROSITE" id="PS50975"/>
    </source>
</evidence>
<gene>
    <name evidence="3" type="ORF">BDK63_001819</name>
</gene>
<keyword evidence="3" id="KW-0436">Ligase</keyword>
<protein>
    <submittedName>
        <fullName evidence="3">Putative ATP-grasp superfamily ATP-dependent carboligase</fullName>
    </submittedName>
</protein>
<reference evidence="3 4" key="1">
    <citation type="submission" date="2020-08" db="EMBL/GenBank/DDBJ databases">
        <title>Genomic Encyclopedia of Archaeal and Bacterial Type Strains, Phase II (KMG-II): from individual species to whole genera.</title>
        <authorList>
            <person name="Goeker M."/>
        </authorList>
    </citation>
    <scope>NUCLEOTIDE SEQUENCE [LARGE SCALE GENOMIC DNA]</scope>
    <source>
        <strain evidence="3 4">5AG</strain>
    </source>
</reference>
<feature type="domain" description="ATP-grasp" evidence="2">
    <location>
        <begin position="125"/>
        <end position="312"/>
    </location>
</feature>
<evidence type="ECO:0000313" key="4">
    <source>
        <dbReference type="Proteomes" id="UP000553442"/>
    </source>
</evidence>
<dbReference type="Gene3D" id="3.40.50.20">
    <property type="match status" value="1"/>
</dbReference>
<dbReference type="GO" id="GO:0016874">
    <property type="term" value="F:ligase activity"/>
    <property type="evidence" value="ECO:0007669"/>
    <property type="project" value="UniProtKB-KW"/>
</dbReference>
<dbReference type="SUPFAM" id="SSF56059">
    <property type="entry name" value="Glutathione synthetase ATP-binding domain-like"/>
    <property type="match status" value="1"/>
</dbReference>
<proteinExistence type="predicted"/>
<dbReference type="EMBL" id="JACHZF010000011">
    <property type="protein sequence ID" value="MBB3330944.1"/>
    <property type="molecule type" value="Genomic_DNA"/>
</dbReference>
<name>A0A7W5K2V7_9GAMM</name>
<evidence type="ECO:0000313" key="3">
    <source>
        <dbReference type="EMBL" id="MBB3330944.1"/>
    </source>
</evidence>
<comment type="caution">
    <text evidence="3">The sequence shown here is derived from an EMBL/GenBank/DDBJ whole genome shotgun (WGS) entry which is preliminary data.</text>
</comment>
<keyword evidence="4" id="KW-1185">Reference proteome</keyword>
<dbReference type="PROSITE" id="PS50975">
    <property type="entry name" value="ATP_GRASP"/>
    <property type="match status" value="1"/>
</dbReference>
<dbReference type="InterPro" id="IPR011761">
    <property type="entry name" value="ATP-grasp"/>
</dbReference>
<dbReference type="GO" id="GO:0046872">
    <property type="term" value="F:metal ion binding"/>
    <property type="evidence" value="ECO:0007669"/>
    <property type="project" value="InterPro"/>
</dbReference>
<accession>A0A7W5K2V7</accession>
<evidence type="ECO:0000256" key="1">
    <source>
        <dbReference type="PROSITE-ProRule" id="PRU00409"/>
    </source>
</evidence>
<dbReference type="Gene3D" id="3.30.470.20">
    <property type="entry name" value="ATP-grasp fold, B domain"/>
    <property type="match status" value="1"/>
</dbReference>
<dbReference type="Pfam" id="PF15632">
    <property type="entry name" value="ATPgrasp_Ter"/>
    <property type="match status" value="1"/>
</dbReference>
<dbReference type="RefSeq" id="WP_183331095.1">
    <property type="nucleotide sequence ID" value="NZ_JACHZF010000011.1"/>
</dbReference>
<sequence length="402" mass="43752">MQNEAEPTVLLTQGWCRSSYSALRGLAQNGVRVVVSDTSRIGMCQASRLAHARGRYASPYADPEGFVTDVTGLCERHGIGLILPGHEEGELLVAAREAGRLPPGVALPMVDAATLALVNDKDRMSRLAREWGVAVATIVDYSNPAEAGRVSDPAREYVARARRGNSSKGVRFSKGGEALAQTLAEMMAAFDLDPARPPIVQERVEGDGWGVSCLYWHGERIASFTHRRLQEKVATGGTSTLRVSAAHPAMEADAHRLLGGLKWHGLAMLEFKHDPATGRHAFIEVNPRLWGSIDLSLSAGVNFPWLLYLAQTRGPAVARAHFRPARQGVVARWLLGDVIRRLDLARRGRLGSALRLADGARADSFDDAKWDDPLVLFGEGLYYLAKGLRTHSMNPLEAGMVR</sequence>
<dbReference type="GO" id="GO:0005524">
    <property type="term" value="F:ATP binding"/>
    <property type="evidence" value="ECO:0007669"/>
    <property type="project" value="UniProtKB-UniRule"/>
</dbReference>
<keyword evidence="1" id="KW-0067">ATP-binding</keyword>